<gene>
    <name evidence="2" type="ORF">C5Y98_22190</name>
</gene>
<reference evidence="2 3" key="1">
    <citation type="submission" date="2018-02" db="EMBL/GenBank/DDBJ databases">
        <title>Comparative genomes isolates from brazilian mangrove.</title>
        <authorList>
            <person name="Araujo J.E."/>
            <person name="Taketani R.G."/>
            <person name="Silva M.C.P."/>
            <person name="Loureco M.V."/>
            <person name="Andreote F.D."/>
        </authorList>
    </citation>
    <scope>NUCLEOTIDE SEQUENCE [LARGE SCALE GENOMIC DNA]</scope>
    <source>
        <strain evidence="2 3">NAP PRIS-MGV</strain>
    </source>
</reference>
<keyword evidence="1" id="KW-0732">Signal</keyword>
<evidence type="ECO:0000313" key="3">
    <source>
        <dbReference type="Proteomes" id="UP000239388"/>
    </source>
</evidence>
<sequence>MIRRYLVGLLVLLSLGPLRAEEPGSGTIVPDPFASAILEKVAKLDKLLREKQITLDLDEVPLGKFAQVLSDELNVPVDIDELSLRDLAFSIEMPISVHVKEVSVKSMLDIVLPINELALLVYPDGIVISTQDEADAKLLRRHYDVADLIDGNIARAEYLCRVLVDSIRPVTWEHLGGPGSIAVWETKLVIMNTWEVHQQVNDFLAALRVAKNLPSESYSVKPLACSPWQETHEQLEQKLDTVQVSIDLLNKPLDAVTQTLSKLCGCNVLIDLRALEENGFSPDMPIKLPQRSRSLRHTLDLICQDLELDWDIKSEVLRITTPEETESDLHVCVYPIRDLMWKGPKSDDPVIQQRLLKLSRWQTTPPYQAQELQPLCLNDYPALPGGHQLKNVILTSIEPDMWEELEGPGTCYVYPLADCLVITQSRRVHQQVRVLLQELREHPPWYPVSAQLKQADQAEAEVITVSYRVPTEIDRDPSVGKRKPVFSPQQMTEIATFLTQTIEPDSWHQSGHYATYLQDKLIVRNRRDVLFQVHDRLVELGVSVPIDPGLYEAGAPPEAFFSGMPPNY</sequence>
<proteinExistence type="predicted"/>
<dbReference type="PANTHER" id="PTHR30604:SF1">
    <property type="entry name" value="DNA UTILIZATION PROTEIN HOFQ"/>
    <property type="match status" value="1"/>
</dbReference>
<feature type="chain" id="PRO_5015522526" evidence="1">
    <location>
        <begin position="21"/>
        <end position="568"/>
    </location>
</feature>
<comment type="caution">
    <text evidence="2">The sequence shown here is derived from an EMBL/GenBank/DDBJ whole genome shotgun (WGS) entry which is preliminary data.</text>
</comment>
<dbReference type="PANTHER" id="PTHR30604">
    <property type="entry name" value="PROTEIN TRANSPORT PROTEIN HOFQ"/>
    <property type="match status" value="1"/>
</dbReference>
<organism evidence="2 3">
    <name type="scientific">Blastopirellula marina</name>
    <dbReference type="NCBI Taxonomy" id="124"/>
    <lineage>
        <taxon>Bacteria</taxon>
        <taxon>Pseudomonadati</taxon>
        <taxon>Planctomycetota</taxon>
        <taxon>Planctomycetia</taxon>
        <taxon>Pirellulales</taxon>
        <taxon>Pirellulaceae</taxon>
        <taxon>Blastopirellula</taxon>
    </lineage>
</organism>
<dbReference type="AlphaFoldDB" id="A0A2S8FDH2"/>
<evidence type="ECO:0000313" key="2">
    <source>
        <dbReference type="EMBL" id="PQO29974.1"/>
    </source>
</evidence>
<dbReference type="OrthoDB" id="9764871at2"/>
<name>A0A2S8FDH2_9BACT</name>
<dbReference type="Proteomes" id="UP000239388">
    <property type="component" value="Unassembled WGS sequence"/>
</dbReference>
<evidence type="ECO:0000256" key="1">
    <source>
        <dbReference type="SAM" id="SignalP"/>
    </source>
</evidence>
<dbReference type="EMBL" id="PUIB01000022">
    <property type="protein sequence ID" value="PQO29974.1"/>
    <property type="molecule type" value="Genomic_DNA"/>
</dbReference>
<protein>
    <submittedName>
        <fullName evidence="2">Uncharacterized protein</fullName>
    </submittedName>
</protein>
<dbReference type="RefSeq" id="WP_105357533.1">
    <property type="nucleotide sequence ID" value="NZ_PUIB01000022.1"/>
</dbReference>
<feature type="signal peptide" evidence="1">
    <location>
        <begin position="1"/>
        <end position="20"/>
    </location>
</feature>
<dbReference type="InterPro" id="IPR051808">
    <property type="entry name" value="Type_IV_pilus_biogenesis"/>
</dbReference>
<accession>A0A2S8FDH2</accession>